<comment type="caution">
    <text evidence="1">The sequence shown here is derived from an EMBL/GenBank/DDBJ whole genome shotgun (WGS) entry which is preliminary data.</text>
</comment>
<organism evidence="1 2">
    <name type="scientific">Portunus trituberculatus</name>
    <name type="common">Swimming crab</name>
    <name type="synonym">Neptunus trituberculatus</name>
    <dbReference type="NCBI Taxonomy" id="210409"/>
    <lineage>
        <taxon>Eukaryota</taxon>
        <taxon>Metazoa</taxon>
        <taxon>Ecdysozoa</taxon>
        <taxon>Arthropoda</taxon>
        <taxon>Crustacea</taxon>
        <taxon>Multicrustacea</taxon>
        <taxon>Malacostraca</taxon>
        <taxon>Eumalacostraca</taxon>
        <taxon>Eucarida</taxon>
        <taxon>Decapoda</taxon>
        <taxon>Pleocyemata</taxon>
        <taxon>Brachyura</taxon>
        <taxon>Eubrachyura</taxon>
        <taxon>Portunoidea</taxon>
        <taxon>Portunidae</taxon>
        <taxon>Portuninae</taxon>
        <taxon>Portunus</taxon>
    </lineage>
</organism>
<protein>
    <submittedName>
        <fullName evidence="1">Uncharacterized protein</fullName>
    </submittedName>
</protein>
<accession>A0A5B7HJ29</accession>
<gene>
    <name evidence="1" type="ORF">E2C01_065524</name>
</gene>
<proteinExistence type="predicted"/>
<name>A0A5B7HJ29_PORTR</name>
<reference evidence="1 2" key="1">
    <citation type="submission" date="2019-05" db="EMBL/GenBank/DDBJ databases">
        <title>Another draft genome of Portunus trituberculatus and its Hox gene families provides insights of decapod evolution.</title>
        <authorList>
            <person name="Jeong J.-H."/>
            <person name="Song I."/>
            <person name="Kim S."/>
            <person name="Choi T."/>
            <person name="Kim D."/>
            <person name="Ryu S."/>
            <person name="Kim W."/>
        </authorList>
    </citation>
    <scope>NUCLEOTIDE SEQUENCE [LARGE SCALE GENOMIC DNA]</scope>
    <source>
        <tissue evidence="1">Muscle</tissue>
    </source>
</reference>
<evidence type="ECO:0000313" key="1">
    <source>
        <dbReference type="EMBL" id="MPC71252.1"/>
    </source>
</evidence>
<dbReference type="Proteomes" id="UP000324222">
    <property type="component" value="Unassembled WGS sequence"/>
</dbReference>
<sequence>MSRKLNSSIYQLETTFQTTIPLTSTIPSAVSLFYTQYPQSVLYS</sequence>
<dbReference type="EMBL" id="VSRR010032582">
    <property type="protein sequence ID" value="MPC71252.1"/>
    <property type="molecule type" value="Genomic_DNA"/>
</dbReference>
<dbReference type="AlphaFoldDB" id="A0A5B7HJ29"/>
<evidence type="ECO:0000313" key="2">
    <source>
        <dbReference type="Proteomes" id="UP000324222"/>
    </source>
</evidence>
<keyword evidence="2" id="KW-1185">Reference proteome</keyword>